<name>A0A8J2HLT2_COTCN</name>
<dbReference type="EMBL" id="CAJNRD030001123">
    <property type="protein sequence ID" value="CAG5102908.1"/>
    <property type="molecule type" value="Genomic_DNA"/>
</dbReference>
<dbReference type="AlphaFoldDB" id="A0A8J2HLT2"/>
<reference evidence="1" key="1">
    <citation type="submission" date="2021-04" db="EMBL/GenBank/DDBJ databases">
        <authorList>
            <person name="Chebbi M.A.C M."/>
        </authorList>
    </citation>
    <scope>NUCLEOTIDE SEQUENCE</scope>
</reference>
<proteinExistence type="predicted"/>
<organism evidence="1 2">
    <name type="scientific">Cotesia congregata</name>
    <name type="common">Parasitoid wasp</name>
    <name type="synonym">Apanteles congregatus</name>
    <dbReference type="NCBI Taxonomy" id="51543"/>
    <lineage>
        <taxon>Eukaryota</taxon>
        <taxon>Metazoa</taxon>
        <taxon>Ecdysozoa</taxon>
        <taxon>Arthropoda</taxon>
        <taxon>Hexapoda</taxon>
        <taxon>Insecta</taxon>
        <taxon>Pterygota</taxon>
        <taxon>Neoptera</taxon>
        <taxon>Endopterygota</taxon>
        <taxon>Hymenoptera</taxon>
        <taxon>Apocrita</taxon>
        <taxon>Ichneumonoidea</taxon>
        <taxon>Braconidae</taxon>
        <taxon>Microgastrinae</taxon>
        <taxon>Cotesia</taxon>
    </lineage>
</organism>
<accession>A0A8J2HLT2</accession>
<dbReference type="PANTHER" id="PTHR33480:SF1">
    <property type="entry name" value="TYR RECOMBINASE DOMAIN-CONTAINING PROTEIN"/>
    <property type="match status" value="1"/>
</dbReference>
<sequence length="439" mass="51477">MKQRKKEDGTPGLLKVGWYKKNNLRHHYRDFQDGATSSKGILTKARRIQGKIHERASKPMRHKILPYMKLTEHVKLIRYDLLIILFGNEECTKYRKRNLAQMIRAKLSLIARFLLFIKKIEVSITDFASIYDPKHYYKVIDAIHQFAELDEETGYYKIPYRASELTTNINKRGLILINECIINDDLEKKSKVENFLSLCKQGFANVVNRMVEETRIMLQRKKETELPLIADINRFSKFLDNRIDENIEVLSEKFLRRAWRDLAEACLIQLQLFNRKRAGEMDRFELDDYNKMKFITEKEEGYRSLSKEEKQKAKEYGHTVIQGKLYKSVPLLLSAKVRDGINVVIKYRKEAHISSKNPFVFGISGYYKDAHLCASNVMRKLSELCGAKKPELLRGTPLRKQMATKCSEMQLDLTQTSTILDMMYLSTRKYTSNVLKLIF</sequence>
<evidence type="ECO:0000313" key="2">
    <source>
        <dbReference type="Proteomes" id="UP000786811"/>
    </source>
</evidence>
<keyword evidence="2" id="KW-1185">Reference proteome</keyword>
<dbReference type="OrthoDB" id="7698383at2759"/>
<evidence type="ECO:0000313" key="1">
    <source>
        <dbReference type="EMBL" id="CAG5102908.1"/>
    </source>
</evidence>
<dbReference type="Proteomes" id="UP000786811">
    <property type="component" value="Unassembled WGS sequence"/>
</dbReference>
<gene>
    <name evidence="1" type="ORF">HICCMSTLAB_LOCUS11244</name>
</gene>
<comment type="caution">
    <text evidence="1">The sequence shown here is derived from an EMBL/GenBank/DDBJ whole genome shotgun (WGS) entry which is preliminary data.</text>
</comment>
<dbReference type="PANTHER" id="PTHR33480">
    <property type="entry name" value="SET DOMAIN-CONTAINING PROTEIN-RELATED"/>
    <property type="match status" value="1"/>
</dbReference>
<protein>
    <submittedName>
        <fullName evidence="1">Uncharacterized protein</fullName>
    </submittedName>
</protein>